<dbReference type="CDD" id="cd00833">
    <property type="entry name" value="PKS"/>
    <property type="match status" value="1"/>
</dbReference>
<dbReference type="InterPro" id="IPR020841">
    <property type="entry name" value="PKS_Beta-ketoAc_synthase_dom"/>
</dbReference>
<evidence type="ECO:0000259" key="9">
    <source>
        <dbReference type="PROSITE" id="PS50075"/>
    </source>
</evidence>
<dbReference type="InterPro" id="IPR049552">
    <property type="entry name" value="PKS_DH_N"/>
</dbReference>
<dbReference type="InterPro" id="IPR009081">
    <property type="entry name" value="PP-bd_ACP"/>
</dbReference>
<dbReference type="Pfam" id="PF13602">
    <property type="entry name" value="ADH_zinc_N_2"/>
    <property type="match status" value="1"/>
</dbReference>
<evidence type="ECO:0000256" key="5">
    <source>
        <dbReference type="ARBA" id="ARBA00023002"/>
    </source>
</evidence>
<dbReference type="SUPFAM" id="SSF53901">
    <property type="entry name" value="Thiolase-like"/>
    <property type="match status" value="1"/>
</dbReference>
<dbReference type="GO" id="GO:0004312">
    <property type="term" value="F:fatty acid synthase activity"/>
    <property type="evidence" value="ECO:0007669"/>
    <property type="project" value="TreeGrafter"/>
</dbReference>
<feature type="domain" description="Ketosynthase family 3 (KS3)" evidence="10">
    <location>
        <begin position="85"/>
        <end position="509"/>
    </location>
</feature>
<dbReference type="Gene3D" id="3.40.50.720">
    <property type="entry name" value="NAD(P)-binding Rossmann-like Domain"/>
    <property type="match status" value="1"/>
</dbReference>
<dbReference type="PANTHER" id="PTHR43775">
    <property type="entry name" value="FATTY ACID SYNTHASE"/>
    <property type="match status" value="1"/>
</dbReference>
<gene>
    <name evidence="12" type="primary">PKS2</name>
    <name evidence="12" type="ORF">C8035_v002308</name>
</gene>
<dbReference type="Pfam" id="PF16197">
    <property type="entry name" value="KAsynt_C_assoc"/>
    <property type="match status" value="1"/>
</dbReference>
<dbReference type="InterPro" id="IPR050091">
    <property type="entry name" value="PKS_NRPS_Biosynth_Enz"/>
</dbReference>
<dbReference type="Gene3D" id="3.40.47.10">
    <property type="match status" value="1"/>
</dbReference>
<sequence length="2285" mass="248087">MAPGVLSYSSSGTSPSASPVMMTPIDHSDTTSDGFTSLSVGPLDGVGLGVNGQHTNGHSNGHTNGHTNGSASAAPVGGSDAGLKQMPIAIVGMACRLPGSVSSPAEFWELCSRARTGFTPVPKERFSHEAFYHPNPGKTGAYHATGGNFLDVDLASFDAPFFGLTEKEAISMDPQQRLLLECTFEALENAGIPKHTIVGKDVGVFVGGSFAEYESHLFRDSDTIPMHQATGCAHAMQSNRLSHFFDLRGPSFTADTACSASLVALHLACQSLRAGESTSAIVGGCHLNMLPEFWISFSSCRLLADSGRSIAFDQRGTGFGRGEGCGIIVLKPLDQAIKDNDTIRAVIRGTGINQDGKTPGITMPSGAAQEKLMKQVYRNAGLDPHDTGYVEAHGTGTKVGDPIEATALHNVFGHNRSARDPLFIGSVKSNIGHLEAASGIAGVIKAALMLERGFLLPNHDFKQPNEKIPWKEWNMKIPATQRPWPKNKKYISVNNFGFGGTNAHIVLEKAPFTLPKKDRKGLPPPENTKRTKTGKKLYVLSANDKNSVTAVMKNLVVYLEQRPEIFQNDLMDNIAYTLGSRRSMLPWRVAIPADDSFELIETLNSGKVIPGKEGEPLRIGFVFTGQGAQWWGMGRELYSHYPVYKAAIDRADECLRKLGSEWSLLEELNRDADSSKVSDAHISQPACSAVQLALTDLLRTWGIRPVAVAGHSSGEIGAAYAAGIIGFDAAMAVAYHRGRLIPILKKRHPELQGAMMAVGGSKEEVQPMIDALKEQQVRIACYNSPSSLTISGDTPALTELEKILEEKQMFNRRLQIETAYHSHHMNLVAKEYRESISELPHPHTTDVRFHSSLYGHQIDGFECQAHYWVNNLTCAVRFSEALETMLEPVGDHKHGVNMIIELGPHSALQGPIKQILKHVGESATKIPYASPLIRKKDAVDSAMELAGSVITKGAILNMDAINFPTSAKKPALLTDLPRYAWNYQNKYWQESRMTQMHKYRKSPRNDLIGLEAIYSSDLEPTWRNIVHLDDLPWLRQHQIQSLTVFPMAGFIAMALEASAQWAKRKEISFEKFELRDVSVVKPLALNDTDVEMTINLRPHQETNLTASETWKEFRICSWTIGSGWTEHCVGLIALHGTETNEVDGKEQKLAARRGAEATIKASEGPDSVAVNEADMYQRLSELGVGYGPSFQGIKDCKASNKHSVGSITSADIVADMPNHYATSTVLHPTFLESLIEMYWPILGAGRTNLDTVYLPSSIARMTVARDITALTKEAGSSLKAYARADFSATEARPTKVSIFATSESKDLVIEIDDLTVSPIIDGETERANNPARELCYKLEWENIGDLKSLSGKKKSSATSVKVDAPLPDVDLAIIHGESNSQQMLANGLAIALASSTSRLPEMGALHEVNTEGKLCIVLTELEQPFLANPTKEQFADVRNMLAGVQGCLWVVRGAYDKATSPESNMIVGLSRSVRSETVLPFATLDLDDANQLDEDDASAVIYEIFKLAFNTNANSTSELEFMERSGKFFTPRIVHDEDMNEYVHRETNPSIVEMQPFGKDDRCLKMEFTTPGAIETVHFVDDVSVSQPLGDDEVEFEVKAVGMNLRDVILAKGQIPDASKHALGVEAAGIVTRVGSTVKSHKAGDRIAALTIKNGAYATRTRTTAASVMPIHPKMSFVDAATLPLAYCTAYYSLVEQARLREGQRVLVHSAGGGIGQASVCLAKMIGAEVFVTVSSADKKKLLMAHYNVPEDHIFYSRNTTWRAAVRRATNDEGVDVVLNTLPGADALRESWACLSRFGCLVDVRRNDGSRATRLDMGQNDSNASFLSVDVFGLAAERPKIMERLVSDVAKLLADDELRPIDPATVFPVSTMETAFKTLQTTQGPGKLVVVPSADDVVMATPSKANQELLKADATYLLIGGTGGLGRSMSRWMVAHGARNLVLLSRSGSATGKVKELIDEAAEEGAHITVRPCNVADKASVDQLFNTGLKGLPPVRGVIHGAMVLRDVLFEKMTYSDYTSVTESKVQGAWNFHHALQERKTDLDFFIAISSAAGAVGNRGQAAYAAANCFLNAFVQHRLSMGLPATSLDLTAVSDAGYLADSGAERAAEVAKNLGSDTICEAEVLALIGASISGKTSVCNQHVITGMRITPTVQPFWTPDAKFKSLRLAAEELAAAEAGANGAISLNAALKASRSEAEAMEVVCRGLVEKIAAVLMMEQDDLDVTRSLSHYPLDSLVAIEIRNFITREFEANMQVLELLSSGSIQTLTKAVCKKSKLCVGFDWSS</sequence>
<dbReference type="Pfam" id="PF00109">
    <property type="entry name" value="ketoacyl-synt"/>
    <property type="match status" value="1"/>
</dbReference>
<evidence type="ECO:0000313" key="13">
    <source>
        <dbReference type="Proteomes" id="UP000295083"/>
    </source>
</evidence>
<dbReference type="InterPro" id="IPR049900">
    <property type="entry name" value="PKS_mFAS_DH"/>
</dbReference>
<dbReference type="GO" id="GO:0006633">
    <property type="term" value="P:fatty acid biosynthetic process"/>
    <property type="evidence" value="ECO:0007669"/>
    <property type="project" value="InterPro"/>
</dbReference>
<evidence type="ECO:0000256" key="8">
    <source>
        <dbReference type="SAM" id="MobiDB-lite"/>
    </source>
</evidence>
<feature type="region of interest" description="C-terminal hotdog fold" evidence="7">
    <location>
        <begin position="1164"/>
        <end position="1325"/>
    </location>
</feature>
<name>A0A4R8Q2X0_9PEZI</name>
<keyword evidence="4" id="KW-0808">Transferase</keyword>
<dbReference type="InterPro" id="IPR016039">
    <property type="entry name" value="Thiolase-like"/>
</dbReference>
<dbReference type="Proteomes" id="UP000295083">
    <property type="component" value="Unassembled WGS sequence"/>
</dbReference>
<keyword evidence="2" id="KW-0597">Phosphoprotein</keyword>
<dbReference type="PROSITE" id="PS50075">
    <property type="entry name" value="CARRIER"/>
    <property type="match status" value="1"/>
</dbReference>
<dbReference type="InterPro" id="IPR016035">
    <property type="entry name" value="Acyl_Trfase/lysoPLipase"/>
</dbReference>
<dbReference type="Pfam" id="PF21089">
    <property type="entry name" value="PKS_DH_N"/>
    <property type="match status" value="1"/>
</dbReference>
<proteinExistence type="predicted"/>
<comment type="caution">
    <text evidence="7">Lacks conserved residue(s) required for the propagation of feature annotation.</text>
</comment>
<keyword evidence="6" id="KW-0511">Multifunctional enzyme</keyword>
<dbReference type="InterPro" id="IPR042104">
    <property type="entry name" value="PKS_dehydratase_sf"/>
</dbReference>
<dbReference type="GO" id="GO:0004315">
    <property type="term" value="F:3-oxoacyl-[acyl-carrier-protein] synthase activity"/>
    <property type="evidence" value="ECO:0007669"/>
    <property type="project" value="InterPro"/>
</dbReference>
<feature type="domain" description="PKS/mFAS DH" evidence="11">
    <location>
        <begin position="1005"/>
        <end position="1325"/>
    </location>
</feature>
<feature type="region of interest" description="Disordered" evidence="8">
    <location>
        <begin position="1"/>
        <end position="78"/>
    </location>
</feature>
<dbReference type="SUPFAM" id="SSF52151">
    <property type="entry name" value="FabD/lysophospholipase-like"/>
    <property type="match status" value="1"/>
</dbReference>
<keyword evidence="1" id="KW-0596">Phosphopantetheine</keyword>
<dbReference type="InterPro" id="IPR016036">
    <property type="entry name" value="Malonyl_transacylase_ACP-bd"/>
</dbReference>
<dbReference type="Gene3D" id="3.90.180.10">
    <property type="entry name" value="Medium-chain alcohol dehydrogenases, catalytic domain"/>
    <property type="match status" value="1"/>
</dbReference>
<dbReference type="SMART" id="SM00826">
    <property type="entry name" value="PKS_DH"/>
    <property type="match status" value="1"/>
</dbReference>
<dbReference type="SMART" id="SM00822">
    <property type="entry name" value="PKS_KR"/>
    <property type="match status" value="1"/>
</dbReference>
<dbReference type="InterPro" id="IPR049551">
    <property type="entry name" value="PKS_DH_C"/>
</dbReference>
<dbReference type="GO" id="GO:0032259">
    <property type="term" value="P:methylation"/>
    <property type="evidence" value="ECO:0007669"/>
    <property type="project" value="UniProtKB-KW"/>
</dbReference>
<evidence type="ECO:0000256" key="6">
    <source>
        <dbReference type="ARBA" id="ARBA00023268"/>
    </source>
</evidence>
<dbReference type="SMART" id="SM00827">
    <property type="entry name" value="PKS_AT"/>
    <property type="match status" value="1"/>
</dbReference>
<evidence type="ECO:0000256" key="3">
    <source>
        <dbReference type="ARBA" id="ARBA00022603"/>
    </source>
</evidence>
<protein>
    <submittedName>
        <fullName evidence="12">Reducing polyketide synthase PKS2</fullName>
    </submittedName>
</protein>
<feature type="region of interest" description="N-terminal hotdog fold" evidence="7">
    <location>
        <begin position="1005"/>
        <end position="1139"/>
    </location>
</feature>
<keyword evidence="13" id="KW-1185">Reference proteome</keyword>
<feature type="domain" description="Carrier" evidence="9">
    <location>
        <begin position="2198"/>
        <end position="2275"/>
    </location>
</feature>
<dbReference type="SUPFAM" id="SSF51735">
    <property type="entry name" value="NAD(P)-binding Rossmann-fold domains"/>
    <property type="match status" value="2"/>
</dbReference>
<dbReference type="FunFam" id="3.40.47.10:FF:000019">
    <property type="entry name" value="Polyketide synthase type I"/>
    <property type="match status" value="1"/>
</dbReference>
<dbReference type="EMBL" id="QAPG01000111">
    <property type="protein sequence ID" value="TDZ31026.1"/>
    <property type="molecule type" value="Genomic_DNA"/>
</dbReference>
<dbReference type="GO" id="GO:0031177">
    <property type="term" value="F:phosphopantetheine binding"/>
    <property type="evidence" value="ECO:0007669"/>
    <property type="project" value="InterPro"/>
</dbReference>
<evidence type="ECO:0000313" key="12">
    <source>
        <dbReference type="EMBL" id="TDZ31026.1"/>
    </source>
</evidence>
<dbReference type="InterPro" id="IPR032821">
    <property type="entry name" value="PKS_assoc"/>
</dbReference>
<dbReference type="InterPro" id="IPR014031">
    <property type="entry name" value="Ketoacyl_synth_C"/>
</dbReference>
<dbReference type="PANTHER" id="PTHR43775:SF13">
    <property type="entry name" value="POLYKETIDE SYNTHASE 1"/>
    <property type="match status" value="1"/>
</dbReference>
<evidence type="ECO:0000256" key="4">
    <source>
        <dbReference type="ARBA" id="ARBA00022679"/>
    </source>
</evidence>
<dbReference type="InterPro" id="IPR056501">
    <property type="entry name" value="NAD-bd_HRPKS_sdrA"/>
</dbReference>
<dbReference type="InterPro" id="IPR057326">
    <property type="entry name" value="KR_dom"/>
</dbReference>
<evidence type="ECO:0000256" key="1">
    <source>
        <dbReference type="ARBA" id="ARBA00022450"/>
    </source>
</evidence>
<dbReference type="SMART" id="SM00829">
    <property type="entry name" value="PKS_ER"/>
    <property type="match status" value="1"/>
</dbReference>
<dbReference type="SUPFAM" id="SSF50129">
    <property type="entry name" value="GroES-like"/>
    <property type="match status" value="1"/>
</dbReference>
<dbReference type="PROSITE" id="PS52004">
    <property type="entry name" value="KS3_2"/>
    <property type="match status" value="1"/>
</dbReference>
<dbReference type="InterPro" id="IPR014030">
    <property type="entry name" value="Ketoacyl_synth_N"/>
</dbReference>
<dbReference type="Gene3D" id="3.40.366.10">
    <property type="entry name" value="Malonyl-Coenzyme A Acyl Carrier Protein, domain 2"/>
    <property type="match status" value="1"/>
</dbReference>
<dbReference type="SMART" id="SM00823">
    <property type="entry name" value="PKS_PP"/>
    <property type="match status" value="1"/>
</dbReference>
<dbReference type="InterPro" id="IPR013968">
    <property type="entry name" value="PKS_KR"/>
</dbReference>
<dbReference type="CDD" id="cd05195">
    <property type="entry name" value="enoyl_red"/>
    <property type="match status" value="1"/>
</dbReference>
<feature type="compositionally biased region" description="Low complexity" evidence="8">
    <location>
        <begin position="7"/>
        <end position="18"/>
    </location>
</feature>
<feature type="compositionally biased region" description="Polar residues" evidence="8">
    <location>
        <begin position="52"/>
        <end position="71"/>
    </location>
</feature>
<accession>A0A4R8Q2X0</accession>
<dbReference type="GO" id="GO:0016491">
    <property type="term" value="F:oxidoreductase activity"/>
    <property type="evidence" value="ECO:0007669"/>
    <property type="project" value="UniProtKB-KW"/>
</dbReference>
<dbReference type="Pfam" id="PF23297">
    <property type="entry name" value="ACP_SdgA_C"/>
    <property type="match status" value="1"/>
</dbReference>
<dbReference type="InterPro" id="IPR020806">
    <property type="entry name" value="PKS_PP-bd"/>
</dbReference>
<reference evidence="12 13" key="1">
    <citation type="submission" date="2018-11" db="EMBL/GenBank/DDBJ databases">
        <title>Genome sequence and assembly of Colletotrichum spinosum.</title>
        <authorList>
            <person name="Gan P."/>
            <person name="Shirasu K."/>
        </authorList>
    </citation>
    <scope>NUCLEOTIDE SEQUENCE [LARGE SCALE GENOMIC DNA]</scope>
    <source>
        <strain evidence="12 13">CBS 515.97</strain>
    </source>
</reference>
<dbReference type="InterPro" id="IPR001227">
    <property type="entry name" value="Ac_transferase_dom_sf"/>
</dbReference>
<dbReference type="PROSITE" id="PS00606">
    <property type="entry name" value="KS3_1"/>
    <property type="match status" value="1"/>
</dbReference>
<dbReference type="Pfam" id="PF08659">
    <property type="entry name" value="KR"/>
    <property type="match status" value="1"/>
</dbReference>
<keyword evidence="3" id="KW-0489">Methyltransferase</keyword>
<dbReference type="InterPro" id="IPR014043">
    <property type="entry name" value="Acyl_transferase_dom"/>
</dbReference>
<dbReference type="GO" id="GO:0044550">
    <property type="term" value="P:secondary metabolite biosynthetic process"/>
    <property type="evidence" value="ECO:0007669"/>
    <property type="project" value="TreeGrafter"/>
</dbReference>
<evidence type="ECO:0000256" key="2">
    <source>
        <dbReference type="ARBA" id="ARBA00022553"/>
    </source>
</evidence>
<evidence type="ECO:0000259" key="11">
    <source>
        <dbReference type="PROSITE" id="PS52019"/>
    </source>
</evidence>
<dbReference type="InterPro" id="IPR020843">
    <property type="entry name" value="ER"/>
</dbReference>
<dbReference type="Pfam" id="PF14765">
    <property type="entry name" value="PS-DH"/>
    <property type="match status" value="1"/>
</dbReference>
<organism evidence="12 13">
    <name type="scientific">Colletotrichum spinosum</name>
    <dbReference type="NCBI Taxonomy" id="1347390"/>
    <lineage>
        <taxon>Eukaryota</taxon>
        <taxon>Fungi</taxon>
        <taxon>Dikarya</taxon>
        <taxon>Ascomycota</taxon>
        <taxon>Pezizomycotina</taxon>
        <taxon>Sordariomycetes</taxon>
        <taxon>Hypocreomycetidae</taxon>
        <taxon>Glomerellales</taxon>
        <taxon>Glomerellaceae</taxon>
        <taxon>Colletotrichum</taxon>
        <taxon>Colletotrichum orbiculare species complex</taxon>
    </lineage>
</organism>
<dbReference type="Pfam" id="PF23114">
    <property type="entry name" value="NAD-bd_HRPKS_sdrA"/>
    <property type="match status" value="1"/>
</dbReference>
<dbReference type="InterPro" id="IPR036736">
    <property type="entry name" value="ACP-like_sf"/>
</dbReference>
<dbReference type="InterPro" id="IPR011032">
    <property type="entry name" value="GroES-like_sf"/>
</dbReference>
<dbReference type="Pfam" id="PF08240">
    <property type="entry name" value="ADH_N"/>
    <property type="match status" value="1"/>
</dbReference>
<dbReference type="SMART" id="SM00825">
    <property type="entry name" value="PKS_KS"/>
    <property type="match status" value="1"/>
</dbReference>
<comment type="caution">
    <text evidence="12">The sequence shown here is derived from an EMBL/GenBank/DDBJ whole genome shotgun (WGS) entry which is preliminary data.</text>
</comment>
<keyword evidence="5" id="KW-0560">Oxidoreductase</keyword>
<dbReference type="InterPro" id="IPR018201">
    <property type="entry name" value="Ketoacyl_synth_AS"/>
</dbReference>
<dbReference type="Gene3D" id="1.10.1200.10">
    <property type="entry name" value="ACP-like"/>
    <property type="match status" value="1"/>
</dbReference>
<evidence type="ECO:0000259" key="10">
    <source>
        <dbReference type="PROSITE" id="PS52004"/>
    </source>
</evidence>
<dbReference type="FunFam" id="3.40.366.10:FF:000002">
    <property type="entry name" value="Probable polyketide synthase 2"/>
    <property type="match status" value="1"/>
</dbReference>
<dbReference type="GO" id="GO:0008168">
    <property type="term" value="F:methyltransferase activity"/>
    <property type="evidence" value="ECO:0007669"/>
    <property type="project" value="UniProtKB-KW"/>
</dbReference>
<dbReference type="InterPro" id="IPR013154">
    <property type="entry name" value="ADH-like_N"/>
</dbReference>
<dbReference type="SUPFAM" id="SSF47336">
    <property type="entry name" value="ACP-like"/>
    <property type="match status" value="1"/>
</dbReference>
<dbReference type="Pfam" id="PF00698">
    <property type="entry name" value="Acyl_transf_1"/>
    <property type="match status" value="1"/>
</dbReference>
<dbReference type="Pfam" id="PF02801">
    <property type="entry name" value="Ketoacyl-synt_C"/>
    <property type="match status" value="1"/>
</dbReference>
<dbReference type="SUPFAM" id="SSF55048">
    <property type="entry name" value="Probable ACP-binding domain of malonyl-CoA ACP transacylase"/>
    <property type="match status" value="1"/>
</dbReference>
<dbReference type="Gene3D" id="3.10.129.110">
    <property type="entry name" value="Polyketide synthase dehydratase"/>
    <property type="match status" value="1"/>
</dbReference>
<evidence type="ECO:0000256" key="7">
    <source>
        <dbReference type="PROSITE-ProRule" id="PRU01363"/>
    </source>
</evidence>
<dbReference type="InterPro" id="IPR020807">
    <property type="entry name" value="PKS_DH"/>
</dbReference>
<dbReference type="PROSITE" id="PS52019">
    <property type="entry name" value="PKS_MFAS_DH"/>
    <property type="match status" value="1"/>
</dbReference>
<dbReference type="InterPro" id="IPR036291">
    <property type="entry name" value="NAD(P)-bd_dom_sf"/>
</dbReference>